<evidence type="ECO:0000313" key="3">
    <source>
        <dbReference type="Proteomes" id="UP000799424"/>
    </source>
</evidence>
<dbReference type="EMBL" id="MU006234">
    <property type="protein sequence ID" value="KAF2822330.1"/>
    <property type="molecule type" value="Genomic_DNA"/>
</dbReference>
<feature type="region of interest" description="Disordered" evidence="1">
    <location>
        <begin position="204"/>
        <end position="253"/>
    </location>
</feature>
<feature type="compositionally biased region" description="Polar residues" evidence="1">
    <location>
        <begin position="235"/>
        <end position="253"/>
    </location>
</feature>
<name>A0A6A6ZMN1_9PLEO</name>
<feature type="region of interest" description="Disordered" evidence="1">
    <location>
        <begin position="372"/>
        <end position="415"/>
    </location>
</feature>
<organism evidence="2 3">
    <name type="scientific">Ophiobolus disseminans</name>
    <dbReference type="NCBI Taxonomy" id="1469910"/>
    <lineage>
        <taxon>Eukaryota</taxon>
        <taxon>Fungi</taxon>
        <taxon>Dikarya</taxon>
        <taxon>Ascomycota</taxon>
        <taxon>Pezizomycotina</taxon>
        <taxon>Dothideomycetes</taxon>
        <taxon>Pleosporomycetidae</taxon>
        <taxon>Pleosporales</taxon>
        <taxon>Pleosporineae</taxon>
        <taxon>Phaeosphaeriaceae</taxon>
        <taxon>Ophiobolus</taxon>
    </lineage>
</organism>
<evidence type="ECO:0000256" key="1">
    <source>
        <dbReference type="SAM" id="MobiDB-lite"/>
    </source>
</evidence>
<dbReference type="Proteomes" id="UP000799424">
    <property type="component" value="Unassembled WGS sequence"/>
</dbReference>
<feature type="compositionally biased region" description="Polar residues" evidence="1">
    <location>
        <begin position="216"/>
        <end position="227"/>
    </location>
</feature>
<protein>
    <submittedName>
        <fullName evidence="2">Uncharacterized protein</fullName>
    </submittedName>
</protein>
<sequence length="434" mass="48200">MSAPLLPIDRRWIQQELVPYLRCAFSHLLAYDADISAQLQTAVYFCMHKPDYPTDGDDLLFERICQAIEFRHKNLAADLSIVTENLEPLAKFLIRRAQLKGTFELLGRMNIASGAWRDYEEMRLERLRQAAEDEELANLTLPPTPPPKTAPTEEQIDPRLIYAQSGHFVSPELSGALTVADNHYYRRQNQMLSDYRQNNAAVSSLEQPLQEAARPTSRSLQHVSTGGYSYGQAATYPSPSNQPQAPSYVQSLGQSQGTFAPQVRNGSVGAHNTTFVYQQFSPQQLPLQHLPILAKPNHGLTEQPYRNNAPATTNSAMMTHAGVPASAAIPTADISHLRGNDWAQMAEQRVRDFGMLSQQEKAQKLIRLNQAPPAQSPFDSSPTPPQKAYHEPSREGAVQQASGPAAQGFENHPGYSNIRSSFPAIPFSGALRWM</sequence>
<gene>
    <name evidence="2" type="ORF">CC86DRAFT_300720</name>
</gene>
<accession>A0A6A6ZMN1</accession>
<keyword evidence="3" id="KW-1185">Reference proteome</keyword>
<dbReference type="OrthoDB" id="3794927at2759"/>
<reference evidence="2" key="1">
    <citation type="journal article" date="2020" name="Stud. Mycol.">
        <title>101 Dothideomycetes genomes: a test case for predicting lifestyles and emergence of pathogens.</title>
        <authorList>
            <person name="Haridas S."/>
            <person name="Albert R."/>
            <person name="Binder M."/>
            <person name="Bloem J."/>
            <person name="Labutti K."/>
            <person name="Salamov A."/>
            <person name="Andreopoulos B."/>
            <person name="Baker S."/>
            <person name="Barry K."/>
            <person name="Bills G."/>
            <person name="Bluhm B."/>
            <person name="Cannon C."/>
            <person name="Castanera R."/>
            <person name="Culley D."/>
            <person name="Daum C."/>
            <person name="Ezra D."/>
            <person name="Gonzalez J."/>
            <person name="Henrissat B."/>
            <person name="Kuo A."/>
            <person name="Liang C."/>
            <person name="Lipzen A."/>
            <person name="Lutzoni F."/>
            <person name="Magnuson J."/>
            <person name="Mondo S."/>
            <person name="Nolan M."/>
            <person name="Ohm R."/>
            <person name="Pangilinan J."/>
            <person name="Park H.-J."/>
            <person name="Ramirez L."/>
            <person name="Alfaro M."/>
            <person name="Sun H."/>
            <person name="Tritt A."/>
            <person name="Yoshinaga Y."/>
            <person name="Zwiers L.-H."/>
            <person name="Turgeon B."/>
            <person name="Goodwin S."/>
            <person name="Spatafora J."/>
            <person name="Crous P."/>
            <person name="Grigoriev I."/>
        </authorList>
    </citation>
    <scope>NUCLEOTIDE SEQUENCE</scope>
    <source>
        <strain evidence="2">CBS 113818</strain>
    </source>
</reference>
<dbReference type="AlphaFoldDB" id="A0A6A6ZMN1"/>
<evidence type="ECO:0000313" key="2">
    <source>
        <dbReference type="EMBL" id="KAF2822330.1"/>
    </source>
</evidence>
<proteinExistence type="predicted"/>